<comment type="subcellular location">
    <subcellularLocation>
        <location evidence="1">Cell membrane</location>
        <topology evidence="1">Multi-pass membrane protein</topology>
    </subcellularLocation>
</comment>
<gene>
    <name evidence="9" type="ORF">SAMN06295981_2245</name>
</gene>
<dbReference type="InterPro" id="IPR018584">
    <property type="entry name" value="GT87"/>
</dbReference>
<dbReference type="Pfam" id="PF09594">
    <property type="entry name" value="GT87"/>
    <property type="match status" value="1"/>
</dbReference>
<dbReference type="AlphaFoldDB" id="A0A1X7K6V1"/>
<feature type="transmembrane region" description="Helical" evidence="8">
    <location>
        <begin position="156"/>
        <end position="176"/>
    </location>
</feature>
<dbReference type="EMBL" id="FXAR01000009">
    <property type="protein sequence ID" value="SMG36515.1"/>
    <property type="molecule type" value="Genomic_DNA"/>
</dbReference>
<evidence type="ECO:0000256" key="4">
    <source>
        <dbReference type="ARBA" id="ARBA00022692"/>
    </source>
</evidence>
<accession>A0A1X7K6V1</accession>
<feature type="transmembrane region" description="Helical" evidence="8">
    <location>
        <begin position="182"/>
        <end position="204"/>
    </location>
</feature>
<sequence>MNVTSLWVARTPLTEPTERPLTRVDIIGRAVAWPLAIVLVLHRVFVLALNGSVTDDFTTVWSAVRRSLDGVPVYNEIYHHVDPHYLYNPGATLLLSPLGWLTDHDSARTAFIVANALAVIAALGLLTKMFGYSLRGVVWPASIALAFLTESVRNTLIFSNINGLLLLALVGYLWLLLRGSSWAAGVVIGLAILIKPQFAPLLFLPAVKLDWRAVTGGLAVPVVSNLVAWPLVPGASDYLTRLVPYLSEVRDYANSSLAGAAVYFGMPPLLENALWLLFAAIVAVGVIVLLRWRYTDPLLWATTTTGLLMTGVFFLSSLGQMYYSMMLFPMMFTVLQRTSVFHTWPAWVAAFLFLTPESFHSWRAVDLTRWLDFFHPTLGWALMLVVITTCTVVWWRTESVDFSHDRLQADQRRPVARAPHP</sequence>
<evidence type="ECO:0000256" key="2">
    <source>
        <dbReference type="ARBA" id="ARBA00022475"/>
    </source>
</evidence>
<protein>
    <submittedName>
        <fullName evidence="9">Arabinofuranan 3-O-arabinosyltransferase</fullName>
    </submittedName>
</protein>
<comment type="similarity">
    <text evidence="7">Belongs to the glycosyltransferase 87 family.</text>
</comment>
<evidence type="ECO:0000256" key="3">
    <source>
        <dbReference type="ARBA" id="ARBA00022679"/>
    </source>
</evidence>
<evidence type="ECO:0000313" key="9">
    <source>
        <dbReference type="EMBL" id="SMG36515.1"/>
    </source>
</evidence>
<name>A0A1X7K6V1_9CORY</name>
<keyword evidence="2" id="KW-1003">Cell membrane</keyword>
<evidence type="ECO:0000256" key="1">
    <source>
        <dbReference type="ARBA" id="ARBA00004651"/>
    </source>
</evidence>
<keyword evidence="3 9" id="KW-0808">Transferase</keyword>
<dbReference type="GO" id="GO:0005886">
    <property type="term" value="C:plasma membrane"/>
    <property type="evidence" value="ECO:0007669"/>
    <property type="project" value="UniProtKB-SubCell"/>
</dbReference>
<feature type="transmembrane region" description="Helical" evidence="8">
    <location>
        <begin position="211"/>
        <end position="232"/>
    </location>
</feature>
<keyword evidence="5 8" id="KW-1133">Transmembrane helix</keyword>
<proteinExistence type="inferred from homology"/>
<dbReference type="Proteomes" id="UP000193309">
    <property type="component" value="Unassembled WGS sequence"/>
</dbReference>
<feature type="transmembrane region" description="Helical" evidence="8">
    <location>
        <begin position="344"/>
        <end position="365"/>
    </location>
</feature>
<evidence type="ECO:0000313" key="10">
    <source>
        <dbReference type="Proteomes" id="UP000193309"/>
    </source>
</evidence>
<evidence type="ECO:0000256" key="7">
    <source>
        <dbReference type="ARBA" id="ARBA00024033"/>
    </source>
</evidence>
<dbReference type="GO" id="GO:0016758">
    <property type="term" value="F:hexosyltransferase activity"/>
    <property type="evidence" value="ECO:0007669"/>
    <property type="project" value="InterPro"/>
</dbReference>
<keyword evidence="10" id="KW-1185">Reference proteome</keyword>
<organism evidence="9 10">
    <name type="scientific">Corynebacterium pollutisoli</name>
    <dbReference type="NCBI Taxonomy" id="1610489"/>
    <lineage>
        <taxon>Bacteria</taxon>
        <taxon>Bacillati</taxon>
        <taxon>Actinomycetota</taxon>
        <taxon>Actinomycetes</taxon>
        <taxon>Mycobacteriales</taxon>
        <taxon>Corynebacteriaceae</taxon>
        <taxon>Corynebacterium</taxon>
    </lineage>
</organism>
<feature type="transmembrane region" description="Helical" evidence="8">
    <location>
        <begin position="377"/>
        <end position="395"/>
    </location>
</feature>
<feature type="transmembrane region" description="Helical" evidence="8">
    <location>
        <begin position="299"/>
        <end position="324"/>
    </location>
</feature>
<feature type="transmembrane region" description="Helical" evidence="8">
    <location>
        <begin position="109"/>
        <end position="126"/>
    </location>
</feature>
<keyword evidence="4 8" id="KW-0812">Transmembrane</keyword>
<evidence type="ECO:0000256" key="8">
    <source>
        <dbReference type="SAM" id="Phobius"/>
    </source>
</evidence>
<evidence type="ECO:0000256" key="6">
    <source>
        <dbReference type="ARBA" id="ARBA00023136"/>
    </source>
</evidence>
<dbReference type="STRING" id="1610489.SAMN06295981_2245"/>
<reference evidence="10" key="1">
    <citation type="submission" date="2017-04" db="EMBL/GenBank/DDBJ databases">
        <authorList>
            <person name="Varghese N."/>
            <person name="Submissions S."/>
        </authorList>
    </citation>
    <scope>NUCLEOTIDE SEQUENCE [LARGE SCALE GENOMIC DNA]</scope>
    <source>
        <strain evidence="10">VDS</strain>
    </source>
</reference>
<feature type="transmembrane region" description="Helical" evidence="8">
    <location>
        <begin position="30"/>
        <end position="49"/>
    </location>
</feature>
<keyword evidence="6 8" id="KW-0472">Membrane</keyword>
<feature type="transmembrane region" description="Helical" evidence="8">
    <location>
        <begin position="273"/>
        <end position="292"/>
    </location>
</feature>
<evidence type="ECO:0000256" key="5">
    <source>
        <dbReference type="ARBA" id="ARBA00022989"/>
    </source>
</evidence>